<dbReference type="OrthoDB" id="5233293at2759"/>
<evidence type="ECO:0000256" key="1">
    <source>
        <dbReference type="SAM" id="MobiDB-lite"/>
    </source>
</evidence>
<keyword evidence="3" id="KW-1185">Reference proteome</keyword>
<proteinExistence type="predicted"/>
<feature type="region of interest" description="Disordered" evidence="1">
    <location>
        <begin position="1"/>
        <end position="32"/>
    </location>
</feature>
<evidence type="ECO:0000313" key="2">
    <source>
        <dbReference type="EMBL" id="GAP84853.1"/>
    </source>
</evidence>
<feature type="region of interest" description="Disordered" evidence="1">
    <location>
        <begin position="206"/>
        <end position="225"/>
    </location>
</feature>
<accession>A0A1W2TB33</accession>
<reference evidence="2" key="1">
    <citation type="submission" date="2016-03" db="EMBL/GenBank/DDBJ databases">
        <title>Draft genome sequence of Rosellinia necatrix.</title>
        <authorList>
            <person name="Kanematsu S."/>
        </authorList>
    </citation>
    <scope>NUCLEOTIDE SEQUENCE [LARGE SCALE GENOMIC DNA]</scope>
    <source>
        <strain evidence="2">W97</strain>
    </source>
</reference>
<evidence type="ECO:0000313" key="3">
    <source>
        <dbReference type="Proteomes" id="UP000054516"/>
    </source>
</evidence>
<name>A0A1W2TB33_ROSNE</name>
<dbReference type="AlphaFoldDB" id="A0A1W2TB33"/>
<gene>
    <name evidence="2" type="ORF">SAMD00023353_0801710</name>
</gene>
<sequence length="225" mass="25275">MAVPSGTAAEALLNMNIPPVSSPEPELQRGRKRRRDFLGVDACRAPIASGESATFRGRCRHRSGSRYLDMMSLSRPTSQHPMLGGNSHHQHLHHHQHHHHYHPRRNNSASLSPSRRKMARIAQLADNRQRGQAPSRSRSPYMAYADLEAAQYMAKRRRQRTQSRSRAHHTNVPVGFGVGPHGDNVKITTVEALVSPLTRYKIAAPSNGPAVEENDEQRRYWQGVA</sequence>
<protein>
    <submittedName>
        <fullName evidence="2">Uncharacterized protein</fullName>
    </submittedName>
</protein>
<feature type="compositionally biased region" description="Basic residues" evidence="1">
    <location>
        <begin position="88"/>
        <end position="105"/>
    </location>
</feature>
<feature type="region of interest" description="Disordered" evidence="1">
    <location>
        <begin position="75"/>
        <end position="118"/>
    </location>
</feature>
<dbReference type="EMBL" id="DF977453">
    <property type="protein sequence ID" value="GAP84853.1"/>
    <property type="molecule type" value="Genomic_DNA"/>
</dbReference>
<dbReference type="Proteomes" id="UP000054516">
    <property type="component" value="Unassembled WGS sequence"/>
</dbReference>
<organism evidence="2">
    <name type="scientific">Rosellinia necatrix</name>
    <name type="common">White root-rot fungus</name>
    <dbReference type="NCBI Taxonomy" id="77044"/>
    <lineage>
        <taxon>Eukaryota</taxon>
        <taxon>Fungi</taxon>
        <taxon>Dikarya</taxon>
        <taxon>Ascomycota</taxon>
        <taxon>Pezizomycotina</taxon>
        <taxon>Sordariomycetes</taxon>
        <taxon>Xylariomycetidae</taxon>
        <taxon>Xylariales</taxon>
        <taxon>Xylariaceae</taxon>
        <taxon>Rosellinia</taxon>
    </lineage>
</organism>